<keyword evidence="7" id="KW-0548">Nucleotidyltransferase</keyword>
<dbReference type="CDD" id="cd01949">
    <property type="entry name" value="GGDEF"/>
    <property type="match status" value="1"/>
</dbReference>
<keyword evidence="8" id="KW-1185">Reference proteome</keyword>
<dbReference type="PROSITE" id="PS50887">
    <property type="entry name" value="GGDEF"/>
    <property type="match status" value="1"/>
</dbReference>
<evidence type="ECO:0000259" key="6">
    <source>
        <dbReference type="PROSITE" id="PS50887"/>
    </source>
</evidence>
<keyword evidence="3 5" id="KW-1133">Transmembrane helix</keyword>
<feature type="transmembrane region" description="Helical" evidence="5">
    <location>
        <begin position="212"/>
        <end position="233"/>
    </location>
</feature>
<evidence type="ECO:0000313" key="8">
    <source>
        <dbReference type="Proteomes" id="UP000248857"/>
    </source>
</evidence>
<dbReference type="SUPFAM" id="SSF55073">
    <property type="entry name" value="Nucleotide cyclase"/>
    <property type="match status" value="1"/>
</dbReference>
<evidence type="ECO:0000256" key="2">
    <source>
        <dbReference type="ARBA" id="ARBA00022692"/>
    </source>
</evidence>
<dbReference type="InterPro" id="IPR000160">
    <property type="entry name" value="GGDEF_dom"/>
</dbReference>
<evidence type="ECO:0000256" key="4">
    <source>
        <dbReference type="ARBA" id="ARBA00023136"/>
    </source>
</evidence>
<dbReference type="NCBIfam" id="TIGR00254">
    <property type="entry name" value="GGDEF"/>
    <property type="match status" value="1"/>
</dbReference>
<sequence>MKLFNPASLFTHLPYRGKELDEATDSENTDIRITRSLTTAYTVALSLIALLSIGAHLLLDNVIKENVSSAKVINVAGRQRMLSQRISIYATALEQGNIDLKPEFLKLTTLMEQSHKALVYGNGKLDLTHKLTPELRQLYFSEPDALDRRTRTFIKNTKILANSTDSNQRQEAYKKIQAASLKHLLPMLDEAVFLFESDTTERTMRLRNVQQAMLVILLMALSLEAAFIFRPMVHRVKEATFKLYNLAMHDALTELYNRRHFMETGRRELLLAQRRQQPATLLMIDIDHFKRINDTYGHATGDAVLKKFAIVLLQALRQTDIIGRIGGEEFAIILPDCDAPSSQSVAERIRATMAETRLRNPSDLSWTVSIGIAILDEGTDNLDSLMQKADAALYRAKESGRNQVVIS</sequence>
<gene>
    <name evidence="7" type="primary">ycdT_1</name>
    <name evidence="7" type="ORF">C1752_03624</name>
</gene>
<feature type="transmembrane region" description="Helical" evidence="5">
    <location>
        <begin position="40"/>
        <end position="59"/>
    </location>
</feature>
<evidence type="ECO:0000256" key="1">
    <source>
        <dbReference type="ARBA" id="ARBA00004141"/>
    </source>
</evidence>
<accession>A0A2W1JFG4</accession>
<feature type="domain" description="GGDEF" evidence="6">
    <location>
        <begin position="277"/>
        <end position="407"/>
    </location>
</feature>
<evidence type="ECO:0000313" key="7">
    <source>
        <dbReference type="EMBL" id="PZD72399.1"/>
    </source>
</evidence>
<evidence type="ECO:0000256" key="3">
    <source>
        <dbReference type="ARBA" id="ARBA00022989"/>
    </source>
</evidence>
<dbReference type="Proteomes" id="UP000248857">
    <property type="component" value="Unassembled WGS sequence"/>
</dbReference>
<evidence type="ECO:0000256" key="5">
    <source>
        <dbReference type="SAM" id="Phobius"/>
    </source>
</evidence>
<dbReference type="AlphaFoldDB" id="A0A2W1JFG4"/>
<reference evidence="7 8" key="1">
    <citation type="journal article" date="2018" name="Sci. Rep.">
        <title>A novel species of the marine cyanobacterium Acaryochloris with a unique pigment content and lifestyle.</title>
        <authorList>
            <person name="Partensky F."/>
            <person name="Six C."/>
            <person name="Ratin M."/>
            <person name="Garczarek L."/>
            <person name="Vaulot D."/>
            <person name="Probert I."/>
            <person name="Calteau A."/>
            <person name="Gourvil P."/>
            <person name="Marie D."/>
            <person name="Grebert T."/>
            <person name="Bouchier C."/>
            <person name="Le Panse S."/>
            <person name="Gachenot M."/>
            <person name="Rodriguez F."/>
            <person name="Garrido J.L."/>
        </authorList>
    </citation>
    <scope>NUCLEOTIDE SEQUENCE [LARGE SCALE GENOMIC DNA]</scope>
    <source>
        <strain evidence="7 8">RCC1774</strain>
    </source>
</reference>
<dbReference type="InterPro" id="IPR029095">
    <property type="entry name" value="NarX-like_N"/>
</dbReference>
<comment type="caution">
    <text evidence="7">The sequence shown here is derived from an EMBL/GenBank/DDBJ whole genome shotgun (WGS) entry which is preliminary data.</text>
</comment>
<comment type="subcellular location">
    <subcellularLocation>
        <location evidence="1">Membrane</location>
        <topology evidence="1">Multi-pass membrane protein</topology>
    </subcellularLocation>
</comment>
<organism evidence="7 8">
    <name type="scientific">Acaryochloris thomasi RCC1774</name>
    <dbReference type="NCBI Taxonomy" id="1764569"/>
    <lineage>
        <taxon>Bacteria</taxon>
        <taxon>Bacillati</taxon>
        <taxon>Cyanobacteriota</taxon>
        <taxon>Cyanophyceae</taxon>
        <taxon>Acaryochloridales</taxon>
        <taxon>Acaryochloridaceae</taxon>
        <taxon>Acaryochloris</taxon>
        <taxon>Acaryochloris thomasi</taxon>
    </lineage>
</organism>
<protein>
    <submittedName>
        <fullName evidence="7">Putative diguanylate cyclase YcdT</fullName>
        <ecNumber evidence="7">2.7.7.65</ecNumber>
    </submittedName>
</protein>
<dbReference type="EMBL" id="PQWO01000010">
    <property type="protein sequence ID" value="PZD72399.1"/>
    <property type="molecule type" value="Genomic_DNA"/>
</dbReference>
<dbReference type="EC" id="2.7.7.65" evidence="7"/>
<proteinExistence type="predicted"/>
<keyword evidence="4 5" id="KW-0472">Membrane</keyword>
<dbReference type="GO" id="GO:0043709">
    <property type="term" value="P:cell adhesion involved in single-species biofilm formation"/>
    <property type="evidence" value="ECO:0007669"/>
    <property type="project" value="TreeGrafter"/>
</dbReference>
<dbReference type="SMART" id="SM00267">
    <property type="entry name" value="GGDEF"/>
    <property type="match status" value="1"/>
</dbReference>
<keyword evidence="2 5" id="KW-0812">Transmembrane</keyword>
<keyword evidence="7" id="KW-0808">Transferase</keyword>
<dbReference type="PANTHER" id="PTHR45138">
    <property type="entry name" value="REGULATORY COMPONENTS OF SENSORY TRANSDUCTION SYSTEM"/>
    <property type="match status" value="1"/>
</dbReference>
<dbReference type="Gene3D" id="3.30.70.270">
    <property type="match status" value="1"/>
</dbReference>
<dbReference type="Pfam" id="PF00990">
    <property type="entry name" value="GGDEF"/>
    <property type="match status" value="1"/>
</dbReference>
<dbReference type="RefSeq" id="WP_110987031.1">
    <property type="nucleotide sequence ID" value="NZ_CAWNWM010000010.1"/>
</dbReference>
<dbReference type="GO" id="GO:0005886">
    <property type="term" value="C:plasma membrane"/>
    <property type="evidence" value="ECO:0007669"/>
    <property type="project" value="TreeGrafter"/>
</dbReference>
<dbReference type="InterPro" id="IPR029787">
    <property type="entry name" value="Nucleotide_cyclase"/>
</dbReference>
<dbReference type="InterPro" id="IPR050469">
    <property type="entry name" value="Diguanylate_Cyclase"/>
</dbReference>
<name>A0A2W1JFG4_9CYAN</name>
<dbReference type="FunFam" id="3.30.70.270:FF:000001">
    <property type="entry name" value="Diguanylate cyclase domain protein"/>
    <property type="match status" value="1"/>
</dbReference>
<dbReference type="GO" id="GO:1902201">
    <property type="term" value="P:negative regulation of bacterial-type flagellum-dependent cell motility"/>
    <property type="evidence" value="ECO:0007669"/>
    <property type="project" value="TreeGrafter"/>
</dbReference>
<dbReference type="Pfam" id="PF13675">
    <property type="entry name" value="PilJ"/>
    <property type="match status" value="1"/>
</dbReference>
<dbReference type="InterPro" id="IPR043128">
    <property type="entry name" value="Rev_trsase/Diguanyl_cyclase"/>
</dbReference>
<dbReference type="OrthoDB" id="442691at2"/>
<dbReference type="PANTHER" id="PTHR45138:SF9">
    <property type="entry name" value="DIGUANYLATE CYCLASE DGCM-RELATED"/>
    <property type="match status" value="1"/>
</dbReference>
<dbReference type="GO" id="GO:0052621">
    <property type="term" value="F:diguanylate cyclase activity"/>
    <property type="evidence" value="ECO:0007669"/>
    <property type="project" value="UniProtKB-EC"/>
</dbReference>